<dbReference type="Proteomes" id="UP000008204">
    <property type="component" value="Chromosome"/>
</dbReference>
<feature type="domain" description="Pterin-binding" evidence="13">
    <location>
        <begin position="17"/>
        <end position="271"/>
    </location>
</feature>
<dbReference type="GO" id="GO:0046654">
    <property type="term" value="P:tetrahydrofolate biosynthetic process"/>
    <property type="evidence" value="ECO:0007669"/>
    <property type="project" value="UniProtKB-UniPathway"/>
</dbReference>
<evidence type="ECO:0000256" key="5">
    <source>
        <dbReference type="ARBA" id="ARBA00012458"/>
    </source>
</evidence>
<dbReference type="CDD" id="cd00739">
    <property type="entry name" value="DHPS"/>
    <property type="match status" value="1"/>
</dbReference>
<dbReference type="OrthoDB" id="9811744at2"/>
<sequence length="279" mass="30788">MTALKLGKYYFNWGQKTYIMGIINVTPDSFSDGGQFNTLETALTQARNLIKSGADILDIGGQSTRPGSQQIPLEEELNRVIPIIKALRQETTIPISIDTTRSSVAEAAVEAGADLINDISGGTFDPEMFPVVARLGVPIVIMHIRGTPQTMQQLTDYGDIIQDISQWLEKQLNLAMKAGIKRSHLIIDPGIGFAKTYQQNLELLRRLGEFRRLGCPMLVGVSRKSFIGHILQENDPKQRIWGTAAACCSAIAQKADVLRVHDVAQMVDVCRVADAIWRI</sequence>
<evidence type="ECO:0000259" key="13">
    <source>
        <dbReference type="PROSITE" id="PS50972"/>
    </source>
</evidence>
<gene>
    <name evidence="14" type="ordered locus">PCC8801_2354</name>
</gene>
<comment type="cofactor">
    <cofactor evidence="2 12">
        <name>Mg(2+)</name>
        <dbReference type="ChEBI" id="CHEBI:18420"/>
    </cofactor>
</comment>
<dbReference type="InterPro" id="IPR000489">
    <property type="entry name" value="Pterin-binding_dom"/>
</dbReference>
<evidence type="ECO:0000256" key="2">
    <source>
        <dbReference type="ARBA" id="ARBA00001946"/>
    </source>
</evidence>
<dbReference type="HOGENOM" id="CLU_008023_0_2_3"/>
<keyword evidence="8 12" id="KW-0479">Metal-binding</keyword>
<dbReference type="PROSITE" id="PS00793">
    <property type="entry name" value="DHPS_2"/>
    <property type="match status" value="1"/>
</dbReference>
<dbReference type="GO" id="GO:0004156">
    <property type="term" value="F:dihydropteroate synthase activity"/>
    <property type="evidence" value="ECO:0007669"/>
    <property type="project" value="UniProtKB-EC"/>
</dbReference>
<dbReference type="UniPathway" id="UPA00077">
    <property type="reaction ID" value="UER00156"/>
</dbReference>
<protein>
    <recommendedName>
        <fullName evidence="6 12">Dihydropteroate synthase</fullName>
        <shortName evidence="12">DHPS</shortName>
        <ecNumber evidence="5 12">2.5.1.15</ecNumber>
    </recommendedName>
    <alternativeName>
        <fullName evidence="11 12">Dihydropteroate pyrophosphorylase</fullName>
    </alternativeName>
</protein>
<dbReference type="GO" id="GO:0046872">
    <property type="term" value="F:metal ion binding"/>
    <property type="evidence" value="ECO:0007669"/>
    <property type="project" value="UniProtKB-KW"/>
</dbReference>
<evidence type="ECO:0000256" key="8">
    <source>
        <dbReference type="ARBA" id="ARBA00022723"/>
    </source>
</evidence>
<dbReference type="GO" id="GO:0046656">
    <property type="term" value="P:folic acid biosynthetic process"/>
    <property type="evidence" value="ECO:0007669"/>
    <property type="project" value="UniProtKB-KW"/>
</dbReference>
<comment type="catalytic activity">
    <reaction evidence="1">
        <text>(7,8-dihydropterin-6-yl)methyl diphosphate + 4-aminobenzoate = 7,8-dihydropteroate + diphosphate</text>
        <dbReference type="Rhea" id="RHEA:19949"/>
        <dbReference type="ChEBI" id="CHEBI:17836"/>
        <dbReference type="ChEBI" id="CHEBI:17839"/>
        <dbReference type="ChEBI" id="CHEBI:33019"/>
        <dbReference type="ChEBI" id="CHEBI:72950"/>
        <dbReference type="EC" id="2.5.1.15"/>
    </reaction>
</comment>
<dbReference type="STRING" id="41431.PCC8801_2354"/>
<evidence type="ECO:0000256" key="6">
    <source>
        <dbReference type="ARBA" id="ARBA00016919"/>
    </source>
</evidence>
<comment type="pathway">
    <text evidence="3 12">Cofactor biosynthesis; tetrahydrofolate biosynthesis; 7,8-dihydrofolate from 2-amino-4-hydroxy-6-hydroxymethyl-7,8-dihydropteridine diphosphate and 4-aminobenzoate: step 1/2.</text>
</comment>
<evidence type="ECO:0000313" key="14">
    <source>
        <dbReference type="EMBL" id="ACK66367.1"/>
    </source>
</evidence>
<evidence type="ECO:0000256" key="11">
    <source>
        <dbReference type="ARBA" id="ARBA00030193"/>
    </source>
</evidence>
<dbReference type="Gene3D" id="3.20.20.20">
    <property type="entry name" value="Dihydropteroate synthase-like"/>
    <property type="match status" value="1"/>
</dbReference>
<dbReference type="PROSITE" id="PS00792">
    <property type="entry name" value="DHPS_1"/>
    <property type="match status" value="1"/>
</dbReference>
<organism evidence="14 15">
    <name type="scientific">Rippkaea orientalis (strain PCC 8801 / RF-1)</name>
    <name type="common">Cyanothece sp. (strain PCC 8801)</name>
    <dbReference type="NCBI Taxonomy" id="41431"/>
    <lineage>
        <taxon>Bacteria</taxon>
        <taxon>Bacillati</taxon>
        <taxon>Cyanobacteriota</taxon>
        <taxon>Cyanophyceae</taxon>
        <taxon>Oscillatoriophycideae</taxon>
        <taxon>Chroococcales</taxon>
        <taxon>Aphanothecaceae</taxon>
        <taxon>Rippkaea</taxon>
        <taxon>Rippkaea orientalis</taxon>
    </lineage>
</organism>
<evidence type="ECO:0000256" key="7">
    <source>
        <dbReference type="ARBA" id="ARBA00022679"/>
    </source>
</evidence>
<dbReference type="InterPro" id="IPR011005">
    <property type="entry name" value="Dihydropteroate_synth-like_sf"/>
</dbReference>
<dbReference type="PANTHER" id="PTHR20941">
    <property type="entry name" value="FOLATE SYNTHESIS PROTEINS"/>
    <property type="match status" value="1"/>
</dbReference>
<comment type="similarity">
    <text evidence="4 12">Belongs to the DHPS family.</text>
</comment>
<dbReference type="RefSeq" id="WP_012595635.1">
    <property type="nucleotide sequence ID" value="NC_011726.1"/>
</dbReference>
<name>B7K2H4_RIPO1</name>
<evidence type="ECO:0000256" key="10">
    <source>
        <dbReference type="ARBA" id="ARBA00022909"/>
    </source>
</evidence>
<keyword evidence="9 12" id="KW-0460">Magnesium</keyword>
<evidence type="ECO:0000256" key="1">
    <source>
        <dbReference type="ARBA" id="ARBA00000012"/>
    </source>
</evidence>
<dbReference type="AlphaFoldDB" id="B7K2H4"/>
<dbReference type="InterPro" id="IPR045031">
    <property type="entry name" value="DHP_synth-like"/>
</dbReference>
<keyword evidence="10 12" id="KW-0289">Folate biosynthesis</keyword>
<dbReference type="PANTHER" id="PTHR20941:SF1">
    <property type="entry name" value="FOLIC ACID SYNTHESIS PROTEIN FOL1"/>
    <property type="match status" value="1"/>
</dbReference>
<keyword evidence="15" id="KW-1185">Reference proteome</keyword>
<dbReference type="PROSITE" id="PS50972">
    <property type="entry name" value="PTERIN_BINDING"/>
    <property type="match status" value="1"/>
</dbReference>
<proteinExistence type="inferred from homology"/>
<evidence type="ECO:0000313" key="15">
    <source>
        <dbReference type="Proteomes" id="UP000008204"/>
    </source>
</evidence>
<keyword evidence="7 12" id="KW-0808">Transferase</keyword>
<dbReference type="KEGG" id="cyp:PCC8801_2354"/>
<dbReference type="eggNOG" id="COG0294">
    <property type="taxonomic scope" value="Bacteria"/>
</dbReference>
<evidence type="ECO:0000256" key="3">
    <source>
        <dbReference type="ARBA" id="ARBA00004763"/>
    </source>
</evidence>
<accession>B7K2H4</accession>
<evidence type="ECO:0000256" key="9">
    <source>
        <dbReference type="ARBA" id="ARBA00022842"/>
    </source>
</evidence>
<dbReference type="EC" id="2.5.1.15" evidence="5 12"/>
<reference evidence="15" key="1">
    <citation type="journal article" date="2011" name="MBio">
        <title>Novel metabolic attributes of the genus Cyanothece, comprising a group of unicellular nitrogen-fixing Cyanobacteria.</title>
        <authorList>
            <person name="Bandyopadhyay A."/>
            <person name="Elvitigala T."/>
            <person name="Welsh E."/>
            <person name="Stockel J."/>
            <person name="Liberton M."/>
            <person name="Min H."/>
            <person name="Sherman L.A."/>
            <person name="Pakrasi H.B."/>
        </authorList>
    </citation>
    <scope>NUCLEOTIDE SEQUENCE [LARGE SCALE GENOMIC DNA]</scope>
    <source>
        <strain evidence="15">PCC 8801</strain>
    </source>
</reference>
<dbReference type="InterPro" id="IPR006390">
    <property type="entry name" value="DHP_synth_dom"/>
</dbReference>
<dbReference type="NCBIfam" id="TIGR01496">
    <property type="entry name" value="DHPS"/>
    <property type="match status" value="1"/>
</dbReference>
<dbReference type="GO" id="GO:0005829">
    <property type="term" value="C:cytosol"/>
    <property type="evidence" value="ECO:0007669"/>
    <property type="project" value="TreeGrafter"/>
</dbReference>
<comment type="function">
    <text evidence="12">Catalyzes the condensation of para-aminobenzoate (pABA) with 6-hydroxymethyl-7,8-dihydropterin diphosphate (DHPt-PP) to form 7,8-dihydropteroate (H2Pte), the immediate precursor of folate derivatives.</text>
</comment>
<dbReference type="SUPFAM" id="SSF51717">
    <property type="entry name" value="Dihydropteroate synthetase-like"/>
    <property type="match status" value="1"/>
</dbReference>
<evidence type="ECO:0000256" key="4">
    <source>
        <dbReference type="ARBA" id="ARBA00009503"/>
    </source>
</evidence>
<dbReference type="EMBL" id="CP001287">
    <property type="protein sequence ID" value="ACK66367.1"/>
    <property type="molecule type" value="Genomic_DNA"/>
</dbReference>
<dbReference type="Pfam" id="PF00809">
    <property type="entry name" value="Pterin_bind"/>
    <property type="match status" value="1"/>
</dbReference>
<evidence type="ECO:0000256" key="12">
    <source>
        <dbReference type="RuleBase" id="RU361205"/>
    </source>
</evidence>
<dbReference type="FunFam" id="3.20.20.20:FF:000006">
    <property type="entry name" value="Dihydropteroate synthase"/>
    <property type="match status" value="1"/>
</dbReference>